<keyword evidence="3" id="KW-1185">Reference proteome</keyword>
<evidence type="ECO:0000313" key="3">
    <source>
        <dbReference type="Proteomes" id="UP000006322"/>
    </source>
</evidence>
<dbReference type="Proteomes" id="UP000006322">
    <property type="component" value="Unassembled WGS sequence"/>
</dbReference>
<organism evidence="2 3">
    <name type="scientific">Paraglaciecola polaris LMG 21857</name>
    <dbReference type="NCBI Taxonomy" id="1129793"/>
    <lineage>
        <taxon>Bacteria</taxon>
        <taxon>Pseudomonadati</taxon>
        <taxon>Pseudomonadota</taxon>
        <taxon>Gammaproteobacteria</taxon>
        <taxon>Alteromonadales</taxon>
        <taxon>Alteromonadaceae</taxon>
        <taxon>Paraglaciecola</taxon>
    </lineage>
</organism>
<dbReference type="STRING" id="1129793.GPLA_3806"/>
<evidence type="ECO:0000256" key="1">
    <source>
        <dbReference type="SAM" id="SignalP"/>
    </source>
</evidence>
<dbReference type="PROSITE" id="PS51257">
    <property type="entry name" value="PROKAR_LIPOPROTEIN"/>
    <property type="match status" value="1"/>
</dbReference>
<accession>K6ZF60</accession>
<comment type="caution">
    <text evidence="2">The sequence shown here is derived from an EMBL/GenBank/DDBJ whole genome shotgun (WGS) entry which is preliminary data.</text>
</comment>
<dbReference type="PANTHER" id="PTHR33361">
    <property type="entry name" value="GLR0591 PROTEIN"/>
    <property type="match status" value="1"/>
</dbReference>
<dbReference type="Pfam" id="PF05960">
    <property type="entry name" value="DUF885"/>
    <property type="match status" value="1"/>
</dbReference>
<evidence type="ECO:0000313" key="2">
    <source>
        <dbReference type="EMBL" id="GAC34691.1"/>
    </source>
</evidence>
<sequence>MMIKHLLVPFALSAFVSACSVQQEKSVNNAQSATQTEHAQNLMTVEGKQAALQALVNQYTVQFMHYEPLLATAIGVPESIAGKGYNTRFTDFSPEGMRKLQEDMNTGSQAVAKINDDGFSNDEKRHQQIVTDILRYYAGFSEFNGGYIDTWAGHLPYIINQLAGPLIDVPKVMQVQQPVANLAQAKEYIERLQHFDFLVAGVLEKFQADRINGVQLPQKLYPQTLAYFENFLASPVAEHALVTSFESRLATSDIGQEQQDDLVEQAKKALTNVVYPAYQTVKDTLLATQAHAPKGDGIWAQPNGEAMYLHEVRYLGDSNMTPDDIHQLGLDEVARISQEMDTILRAQGYTDGNVGERMVKLAEQPEFLYQDSDEGRSRLLEDLNGQISAIMAKTDGYYGTLPTQKVEVKRIPKVTEAGEAGGYYSSPSLDGERPGIFWINLRDMSAVPSFSLKTLTYHEAVPGHHFQIALNMAQQDIGLLRQNAPFNAYVEGWALYSELVAKEMGMYQDDPFGDLGRLQAELYRAVRLVVDTGLHRKQWAREKAIEYFHQTTGTGMTDVIAEVERYMALPGQALGYKLGMLQFVELRHLAERELGSEFDLKRFHDLLLLPGARPMSVVRSDVKRWINNNGI</sequence>
<protein>
    <recommendedName>
        <fullName evidence="4">DUF885 domain-containing protein</fullName>
    </recommendedName>
</protein>
<dbReference type="PANTHER" id="PTHR33361:SF2">
    <property type="entry name" value="DUF885 DOMAIN-CONTAINING PROTEIN"/>
    <property type="match status" value="1"/>
</dbReference>
<proteinExistence type="predicted"/>
<dbReference type="EMBL" id="BAER01000115">
    <property type="protein sequence ID" value="GAC34691.1"/>
    <property type="molecule type" value="Genomic_DNA"/>
</dbReference>
<gene>
    <name evidence="2" type="ORF">GPLA_3806</name>
</gene>
<dbReference type="InterPro" id="IPR010281">
    <property type="entry name" value="DUF885"/>
</dbReference>
<dbReference type="AlphaFoldDB" id="K6ZF60"/>
<reference evidence="3" key="1">
    <citation type="journal article" date="2014" name="Environ. Microbiol.">
        <title>Comparative genomics of the marine bacterial genus Glaciecola reveals the high degree of genomic diversity and genomic characteristic for cold adaptation.</title>
        <authorList>
            <person name="Qin Q.L."/>
            <person name="Xie B.B."/>
            <person name="Yu Y."/>
            <person name="Shu Y.L."/>
            <person name="Rong J.C."/>
            <person name="Zhang Y.J."/>
            <person name="Zhao D.L."/>
            <person name="Chen X.L."/>
            <person name="Zhang X.Y."/>
            <person name="Chen B."/>
            <person name="Zhou B.C."/>
            <person name="Zhang Y.Z."/>
        </authorList>
    </citation>
    <scope>NUCLEOTIDE SEQUENCE [LARGE SCALE GENOMIC DNA]</scope>
    <source>
        <strain evidence="3">LMG 21857</strain>
    </source>
</reference>
<feature type="signal peptide" evidence="1">
    <location>
        <begin position="1"/>
        <end position="20"/>
    </location>
</feature>
<evidence type="ECO:0008006" key="4">
    <source>
        <dbReference type="Google" id="ProtNLM"/>
    </source>
</evidence>
<keyword evidence="1" id="KW-0732">Signal</keyword>
<name>K6ZF60_9ALTE</name>
<feature type="chain" id="PRO_5003898214" description="DUF885 domain-containing protein" evidence="1">
    <location>
        <begin position="21"/>
        <end position="631"/>
    </location>
</feature>